<dbReference type="RefSeq" id="WP_079685437.1">
    <property type="nucleotide sequence ID" value="NZ_FUZU01000001.1"/>
</dbReference>
<dbReference type="STRING" id="688867.SAMN05660236_0846"/>
<dbReference type="EMBL" id="FUZU01000001">
    <property type="protein sequence ID" value="SKC47406.1"/>
    <property type="molecule type" value="Genomic_DNA"/>
</dbReference>
<gene>
    <name evidence="1" type="ORF">SAMN05660236_0846</name>
</gene>
<evidence type="ECO:0000313" key="1">
    <source>
        <dbReference type="EMBL" id="SKC47406.1"/>
    </source>
</evidence>
<organism evidence="1 2">
    <name type="scientific">Ohtaekwangia koreensis</name>
    <dbReference type="NCBI Taxonomy" id="688867"/>
    <lineage>
        <taxon>Bacteria</taxon>
        <taxon>Pseudomonadati</taxon>
        <taxon>Bacteroidota</taxon>
        <taxon>Cytophagia</taxon>
        <taxon>Cytophagales</taxon>
        <taxon>Fulvivirgaceae</taxon>
        <taxon>Ohtaekwangia</taxon>
    </lineage>
</organism>
<keyword evidence="2" id="KW-1185">Reference proteome</keyword>
<protein>
    <submittedName>
        <fullName evidence="1">Uncharacterized protein</fullName>
    </submittedName>
</protein>
<reference evidence="1 2" key="1">
    <citation type="submission" date="2017-02" db="EMBL/GenBank/DDBJ databases">
        <authorList>
            <person name="Peterson S.W."/>
        </authorList>
    </citation>
    <scope>NUCLEOTIDE SEQUENCE [LARGE SCALE GENOMIC DNA]</scope>
    <source>
        <strain evidence="1 2">DSM 25262</strain>
    </source>
</reference>
<dbReference type="AlphaFoldDB" id="A0A1T5J7V0"/>
<evidence type="ECO:0000313" key="2">
    <source>
        <dbReference type="Proteomes" id="UP000190961"/>
    </source>
</evidence>
<proteinExistence type="predicted"/>
<dbReference type="Proteomes" id="UP000190961">
    <property type="component" value="Unassembled WGS sequence"/>
</dbReference>
<accession>A0A1T5J7V0</accession>
<sequence>MKSLETITNEASPKDYYVVAQIADCSPKNVKMVIQGKRGDNFNIQLIFSGLLDAKAELERKYRKSKKQKID</sequence>
<name>A0A1T5J7V0_9BACT</name>